<comment type="subcellular location">
    <subcellularLocation>
        <location evidence="1 12">Golgi apparatus</location>
        <location evidence="1 12">Golgi stack membrane</location>
        <topology evidence="1 12">Single-pass type II membrane protein</topology>
    </subcellularLocation>
</comment>
<feature type="transmembrane region" description="Helical" evidence="12">
    <location>
        <begin position="30"/>
        <end position="48"/>
    </location>
</feature>
<evidence type="ECO:0000259" key="14">
    <source>
        <dbReference type="Pfam" id="PF17039"/>
    </source>
</evidence>
<evidence type="ECO:0000256" key="9">
    <source>
        <dbReference type="ARBA" id="ARBA00023034"/>
    </source>
</evidence>
<dbReference type="FunFam" id="3.40.50.11660:FF:000006">
    <property type="entry name" value="Alpha-(1,3)-fucosyltransferase C"/>
    <property type="match status" value="1"/>
</dbReference>
<keyword evidence="4 12" id="KW-0328">Glycosyltransferase</keyword>
<evidence type="ECO:0000256" key="1">
    <source>
        <dbReference type="ARBA" id="ARBA00004447"/>
    </source>
</evidence>
<dbReference type="PANTHER" id="PTHR48438">
    <property type="entry name" value="ALPHA-(1,3)-FUCOSYLTRANSFERASE C-RELATED"/>
    <property type="match status" value="1"/>
</dbReference>
<dbReference type="InterPro" id="IPR055270">
    <property type="entry name" value="Glyco_tran_10_C"/>
</dbReference>
<evidence type="ECO:0000256" key="2">
    <source>
        <dbReference type="ARBA" id="ARBA00004922"/>
    </source>
</evidence>
<sequence length="390" mass="46339">MEIRISHVQLWQFRNSGHSGDIADMRKRKYFTAVCLLTTILLAIQHILNIDFEIWTSRQPKMKYILYWTEMFHQADFNLGLGSEIFEKCSVSNCFATNNKTLLPVADFDALLFHGVEYNSDVHGKPENRSAHQIYVYSNQEAPTNTPVFERLDNFYNWTMTYRSDSEIIRPYGFFEHKNTDYILPSIEEIRNRSRKIAWLVSNCDTQSLRNRLYENINKYMDVDVYGNCGNLTCPKEDKDKCYDFLEKHYKFYLSFENAYCRDYATEKVFNVLQKNLVPIVYGWADYDKIAPPHSVIDVTKFDSAKSLVAYLRMLDENPAKYMEYFMWKRSYVVDTSNRFALCRLCEKLNEQHSYKVYDNIDNWWRNTAGTEICKMRNSLPKIVVDYKKY</sequence>
<dbReference type="SUPFAM" id="SSF53756">
    <property type="entry name" value="UDP-Glycosyltransferase/glycogen phosphorylase"/>
    <property type="match status" value="1"/>
</dbReference>
<dbReference type="EMBL" id="OU896710">
    <property type="protein sequence ID" value="CAG9820874.1"/>
    <property type="molecule type" value="Genomic_DNA"/>
</dbReference>
<evidence type="ECO:0000256" key="3">
    <source>
        <dbReference type="ARBA" id="ARBA00008919"/>
    </source>
</evidence>
<accession>A0A9N9X3J5</accession>
<evidence type="ECO:0000256" key="11">
    <source>
        <dbReference type="ARBA" id="ARBA00023180"/>
    </source>
</evidence>
<keyword evidence="5 12" id="KW-0808">Transferase</keyword>
<organism evidence="15 16">
    <name type="scientific">Phaedon cochleariae</name>
    <name type="common">Mustard beetle</name>
    <dbReference type="NCBI Taxonomy" id="80249"/>
    <lineage>
        <taxon>Eukaryota</taxon>
        <taxon>Metazoa</taxon>
        <taxon>Ecdysozoa</taxon>
        <taxon>Arthropoda</taxon>
        <taxon>Hexapoda</taxon>
        <taxon>Insecta</taxon>
        <taxon>Pterygota</taxon>
        <taxon>Neoptera</taxon>
        <taxon>Endopterygota</taxon>
        <taxon>Coleoptera</taxon>
        <taxon>Polyphaga</taxon>
        <taxon>Cucujiformia</taxon>
        <taxon>Chrysomeloidea</taxon>
        <taxon>Chrysomelidae</taxon>
        <taxon>Chrysomelinae</taxon>
        <taxon>Chrysomelini</taxon>
        <taxon>Phaedon</taxon>
    </lineage>
</organism>
<evidence type="ECO:0000313" key="15">
    <source>
        <dbReference type="EMBL" id="CAG9820874.1"/>
    </source>
</evidence>
<keyword evidence="10 12" id="KW-0472">Membrane</keyword>
<evidence type="ECO:0000256" key="7">
    <source>
        <dbReference type="ARBA" id="ARBA00022968"/>
    </source>
</evidence>
<evidence type="ECO:0000256" key="4">
    <source>
        <dbReference type="ARBA" id="ARBA00022676"/>
    </source>
</evidence>
<dbReference type="EC" id="2.4.1.-" evidence="12"/>
<evidence type="ECO:0000256" key="5">
    <source>
        <dbReference type="ARBA" id="ARBA00022679"/>
    </source>
</evidence>
<dbReference type="InterPro" id="IPR031481">
    <property type="entry name" value="Glyco_tran_10_N"/>
</dbReference>
<gene>
    <name evidence="15" type="ORF">PHAECO_LOCUS8415</name>
</gene>
<dbReference type="OrthoDB" id="427096at2759"/>
<comment type="similarity">
    <text evidence="3 12">Belongs to the glycosyltransferase 10 family.</text>
</comment>
<dbReference type="AlphaFoldDB" id="A0A9N9X3J5"/>
<evidence type="ECO:0000256" key="12">
    <source>
        <dbReference type="RuleBase" id="RU003832"/>
    </source>
</evidence>
<keyword evidence="16" id="KW-1185">Reference proteome</keyword>
<feature type="domain" description="Fucosyltransferase C-terminal" evidence="13">
    <location>
        <begin position="191"/>
        <end position="364"/>
    </location>
</feature>
<keyword evidence="11" id="KW-0325">Glycoprotein</keyword>
<dbReference type="InterPro" id="IPR001503">
    <property type="entry name" value="Glyco_trans_10"/>
</dbReference>
<dbReference type="GO" id="GO:0008417">
    <property type="term" value="F:fucosyltransferase activity"/>
    <property type="evidence" value="ECO:0007669"/>
    <property type="project" value="InterPro"/>
</dbReference>
<name>A0A9N9X3J5_PHACE</name>
<dbReference type="GO" id="GO:0032580">
    <property type="term" value="C:Golgi cisterna membrane"/>
    <property type="evidence" value="ECO:0007669"/>
    <property type="project" value="UniProtKB-SubCell"/>
</dbReference>
<evidence type="ECO:0000313" key="16">
    <source>
        <dbReference type="Proteomes" id="UP001153737"/>
    </source>
</evidence>
<protein>
    <recommendedName>
        <fullName evidence="12">Fucosyltransferase</fullName>
        <ecNumber evidence="12">2.4.1.-</ecNumber>
    </recommendedName>
</protein>
<keyword evidence="9 12" id="KW-0333">Golgi apparatus</keyword>
<comment type="pathway">
    <text evidence="2">Protein modification; protein glycosylation.</text>
</comment>
<proteinExistence type="inferred from homology"/>
<dbReference type="PANTHER" id="PTHR48438:SF1">
    <property type="entry name" value="ALPHA-(1,3)-FUCOSYLTRANSFERASE C-RELATED"/>
    <property type="match status" value="1"/>
</dbReference>
<evidence type="ECO:0000256" key="6">
    <source>
        <dbReference type="ARBA" id="ARBA00022692"/>
    </source>
</evidence>
<keyword evidence="8 12" id="KW-1133">Transmembrane helix</keyword>
<dbReference type="Pfam" id="PF17039">
    <property type="entry name" value="Glyco_tran_10_N"/>
    <property type="match status" value="1"/>
</dbReference>
<dbReference type="Gene3D" id="3.40.50.11660">
    <property type="entry name" value="Glycosyl transferase family 10, C-terminal domain"/>
    <property type="match status" value="1"/>
</dbReference>
<evidence type="ECO:0000259" key="13">
    <source>
        <dbReference type="Pfam" id="PF00852"/>
    </source>
</evidence>
<dbReference type="InterPro" id="IPR038577">
    <property type="entry name" value="GT10-like_C_sf"/>
</dbReference>
<reference evidence="15" key="1">
    <citation type="submission" date="2022-01" db="EMBL/GenBank/DDBJ databases">
        <authorList>
            <person name="King R."/>
        </authorList>
    </citation>
    <scope>NUCLEOTIDE SEQUENCE</scope>
</reference>
<feature type="domain" description="Fucosyltransferase N-terminal" evidence="14">
    <location>
        <begin position="61"/>
        <end position="173"/>
    </location>
</feature>
<evidence type="ECO:0000256" key="10">
    <source>
        <dbReference type="ARBA" id="ARBA00023136"/>
    </source>
</evidence>
<dbReference type="Proteomes" id="UP001153737">
    <property type="component" value="Chromosome 4"/>
</dbReference>
<dbReference type="Pfam" id="PF00852">
    <property type="entry name" value="Glyco_transf_10"/>
    <property type="match status" value="1"/>
</dbReference>
<reference evidence="15" key="2">
    <citation type="submission" date="2022-10" db="EMBL/GenBank/DDBJ databases">
        <authorList>
            <consortium name="ENA_rothamsted_submissions"/>
            <consortium name="culmorum"/>
            <person name="King R."/>
        </authorList>
    </citation>
    <scope>NUCLEOTIDE SEQUENCE</scope>
</reference>
<keyword evidence="6 12" id="KW-0812">Transmembrane</keyword>
<keyword evidence="7" id="KW-0735">Signal-anchor</keyword>
<evidence type="ECO:0000256" key="8">
    <source>
        <dbReference type="ARBA" id="ARBA00022989"/>
    </source>
</evidence>